<evidence type="ECO:0000313" key="6">
    <source>
        <dbReference type="Proteomes" id="UP001202281"/>
    </source>
</evidence>
<dbReference type="Proteomes" id="UP001202281">
    <property type="component" value="Unassembled WGS sequence"/>
</dbReference>
<dbReference type="RefSeq" id="WP_243923819.1">
    <property type="nucleotide sequence ID" value="NZ_JALHLG010000049.1"/>
</dbReference>
<dbReference type="InterPro" id="IPR004629">
    <property type="entry name" value="WecG_TagA_CpsF"/>
</dbReference>
<evidence type="ECO:0000313" key="5">
    <source>
        <dbReference type="EMBL" id="MCJ2188857.1"/>
    </source>
</evidence>
<name>A0ABT0BV26_9SPHN</name>
<organism evidence="5 6">
    <name type="scientific">Novosphingobium beihaiensis</name>
    <dbReference type="NCBI Taxonomy" id="2930389"/>
    <lineage>
        <taxon>Bacteria</taxon>
        <taxon>Pseudomonadati</taxon>
        <taxon>Pseudomonadota</taxon>
        <taxon>Alphaproteobacteria</taxon>
        <taxon>Sphingomonadales</taxon>
        <taxon>Sphingomonadaceae</taxon>
        <taxon>Novosphingobium</taxon>
    </lineage>
</organism>
<comment type="caution">
    <text evidence="5">The sequence shown here is derived from an EMBL/GenBank/DDBJ whole genome shotgun (WGS) entry which is preliminary data.</text>
</comment>
<dbReference type="InterPro" id="IPR003362">
    <property type="entry name" value="Bact_transf"/>
</dbReference>
<feature type="transmembrane region" description="Helical" evidence="3">
    <location>
        <begin position="287"/>
        <end position="308"/>
    </location>
</feature>
<evidence type="ECO:0000256" key="3">
    <source>
        <dbReference type="SAM" id="Phobius"/>
    </source>
</evidence>
<reference evidence="5 6" key="1">
    <citation type="submission" date="2022-04" db="EMBL/GenBank/DDBJ databases">
        <title>Identification of a novel bacterium isolated from mangrove sediments.</title>
        <authorList>
            <person name="Pan X."/>
        </authorList>
    </citation>
    <scope>NUCLEOTIDE SEQUENCE [LARGE SCALE GENOMIC DNA]</scope>
    <source>
        <strain evidence="5 6">B2638</strain>
    </source>
</reference>
<evidence type="ECO:0000259" key="4">
    <source>
        <dbReference type="Pfam" id="PF02397"/>
    </source>
</evidence>
<protein>
    <submittedName>
        <fullName evidence="5">WecB/TagA/CpsF family glycosyltransferase</fullName>
    </submittedName>
</protein>
<keyword evidence="6" id="KW-1185">Reference proteome</keyword>
<evidence type="ECO:0000256" key="2">
    <source>
        <dbReference type="ARBA" id="ARBA00023169"/>
    </source>
</evidence>
<keyword evidence="3" id="KW-1133">Transmembrane helix</keyword>
<dbReference type="PANTHER" id="PTHR30576">
    <property type="entry name" value="COLANIC BIOSYNTHESIS UDP-GLUCOSE LIPID CARRIER TRANSFERASE"/>
    <property type="match status" value="1"/>
</dbReference>
<dbReference type="Pfam" id="PF02397">
    <property type="entry name" value="Bac_transf"/>
    <property type="match status" value="1"/>
</dbReference>
<keyword evidence="2" id="KW-0270">Exopolysaccharide synthesis</keyword>
<evidence type="ECO:0000256" key="1">
    <source>
        <dbReference type="ARBA" id="ARBA00006464"/>
    </source>
</evidence>
<gene>
    <name evidence="5" type="ORF">MTR66_18810</name>
</gene>
<feature type="domain" description="Bacterial sugar transferase" evidence="4">
    <location>
        <begin position="282"/>
        <end position="469"/>
    </location>
</feature>
<dbReference type="NCBIfam" id="TIGR00696">
    <property type="entry name" value="wecG_tagA_cpsF"/>
    <property type="match status" value="1"/>
</dbReference>
<proteinExistence type="inferred from homology"/>
<dbReference type="Pfam" id="PF03808">
    <property type="entry name" value="Glyco_tran_WecG"/>
    <property type="match status" value="1"/>
</dbReference>
<sequence length="475" mass="52038">MFKSFEESALPISSESLLRRPWVRKTFAKTELFGFSLVNAGMADVADAIIADAASGRRQTINFVNAHCVNTARRDSAYAATLHGSSMLLPDGSGMRIAARLADRAMGDNLNGTDLFPELCARAARTGESIYLLGGSPGTAAAAAAEMQRRYPGLNVAGTQHGFFSPSEEAAVIDQINRTRPALLFVGFGVPLQEKWIARNRSVLKAAVVLGVGGLFDYYSGNVQRAPLLLRKAGCEWLWRLMQEPRRLASRYLLGNAVFLAHAARHAVAARGFGDAAYAGAKRIMDFTLALAALLILSPLLLGIVYAIRREDGGPALFRQRRIGNAGKPFTMLKFRSMVTDAEKRRAALLSQSERDSTCFKMKRDPRVTRIGALLRKTSLDELPQLINVLRGEMSIVGPRPALPEEVVSYAGTNWKRLTGKPGITCTWQVSGRAEIPFERQVEMDIDYLGRKSLFNDIMLMLRTVPAVVTSRGAY</sequence>
<dbReference type="EMBL" id="JALHLG010000049">
    <property type="protein sequence ID" value="MCJ2188857.1"/>
    <property type="molecule type" value="Genomic_DNA"/>
</dbReference>
<keyword evidence="3" id="KW-0812">Transmembrane</keyword>
<keyword evidence="3" id="KW-0472">Membrane</keyword>
<dbReference type="CDD" id="cd06533">
    <property type="entry name" value="Glyco_transf_WecG_TagA"/>
    <property type="match status" value="1"/>
</dbReference>
<dbReference type="PANTHER" id="PTHR30576:SF10">
    <property type="entry name" value="SLL5057 PROTEIN"/>
    <property type="match status" value="1"/>
</dbReference>
<comment type="similarity">
    <text evidence="1">Belongs to the bacterial sugar transferase family.</text>
</comment>
<accession>A0ABT0BV26</accession>